<protein>
    <submittedName>
        <fullName evidence="2">WhiB family transcriptional regulator</fullName>
    </submittedName>
</protein>
<reference evidence="2 3" key="1">
    <citation type="submission" date="2020-08" db="EMBL/GenBank/DDBJ databases">
        <authorList>
            <person name="Mo P."/>
        </authorList>
    </citation>
    <scope>NUCLEOTIDE SEQUENCE [LARGE SCALE GENOMIC DNA]</scope>
    <source>
        <strain evidence="2 3">CGMCC 4.1532</strain>
    </source>
</reference>
<evidence type="ECO:0000313" key="3">
    <source>
        <dbReference type="Proteomes" id="UP000515728"/>
    </source>
</evidence>
<dbReference type="InterPro" id="IPR034768">
    <property type="entry name" value="4FE4S_WBL"/>
</dbReference>
<keyword evidence="3" id="KW-1185">Reference proteome</keyword>
<dbReference type="AlphaFoldDB" id="A0A7G7MBM1"/>
<dbReference type="RefSeq" id="WP_185716944.1">
    <property type="nucleotide sequence ID" value="NZ_CP060131.1"/>
</dbReference>
<dbReference type="Pfam" id="PF02467">
    <property type="entry name" value="Whib"/>
    <property type="match status" value="1"/>
</dbReference>
<dbReference type="PROSITE" id="PS51674">
    <property type="entry name" value="4FE4S_WBL"/>
    <property type="match status" value="1"/>
</dbReference>
<proteinExistence type="predicted"/>
<dbReference type="KEGG" id="ppel:H6H00_18160"/>
<sequence>MDHGRHLVGGQHGGRARRVERARGVCADCPVTVECLTDAELTADGWAVRAGTTPAQRAHLVRAARVPGARRRDVVINGAERNDHAWPRPR</sequence>
<gene>
    <name evidence="2" type="ORF">H6H00_18160</name>
</gene>
<organism evidence="2 3">
    <name type="scientific">Pseudonocardia petroleophila</name>
    <dbReference type="NCBI Taxonomy" id="37331"/>
    <lineage>
        <taxon>Bacteria</taxon>
        <taxon>Bacillati</taxon>
        <taxon>Actinomycetota</taxon>
        <taxon>Actinomycetes</taxon>
        <taxon>Pseudonocardiales</taxon>
        <taxon>Pseudonocardiaceae</taxon>
        <taxon>Pseudonocardia</taxon>
    </lineage>
</organism>
<name>A0A7G7MBM1_9PSEU</name>
<accession>A0A7G7MBM1</accession>
<dbReference type="Proteomes" id="UP000515728">
    <property type="component" value="Chromosome"/>
</dbReference>
<evidence type="ECO:0000313" key="2">
    <source>
        <dbReference type="EMBL" id="QNG50182.1"/>
    </source>
</evidence>
<feature type="domain" description="4Fe-4S Wbl-type" evidence="1">
    <location>
        <begin position="1"/>
        <end position="59"/>
    </location>
</feature>
<dbReference type="EMBL" id="CP060131">
    <property type="protein sequence ID" value="QNG50182.1"/>
    <property type="molecule type" value="Genomic_DNA"/>
</dbReference>
<evidence type="ECO:0000259" key="1">
    <source>
        <dbReference type="PROSITE" id="PS51674"/>
    </source>
</evidence>